<dbReference type="SMART" id="SM01012">
    <property type="entry name" value="ANTAR"/>
    <property type="match status" value="1"/>
</dbReference>
<organism evidence="6 7">
    <name type="scientific">Desulfosporosinus metallidurans</name>
    <dbReference type="NCBI Taxonomy" id="1888891"/>
    <lineage>
        <taxon>Bacteria</taxon>
        <taxon>Bacillati</taxon>
        <taxon>Bacillota</taxon>
        <taxon>Clostridia</taxon>
        <taxon>Eubacteriales</taxon>
        <taxon>Desulfitobacteriaceae</taxon>
        <taxon>Desulfosporosinus</taxon>
    </lineage>
</organism>
<sequence length="195" mass="21731">MSVLSILIADDEALTRLDLKEMLQGAGHIVCGESNNGLKAVELAKSLAPDLAILDVMMPGLDGLETAKIIHSMNIPVLLLTAYSQPNFINRAEKVSVYGYLVKPITERDLLPAIQIAYARWREMQDVRTKLENTQLELQSQKLIARARAILAAREKVSNYDAHQLLIQQAMNLRISVVNLAAQIINQAKDYLQEK</sequence>
<evidence type="ECO:0000313" key="7">
    <source>
        <dbReference type="Proteomes" id="UP000186102"/>
    </source>
</evidence>
<keyword evidence="3" id="KW-0597">Phosphoprotein</keyword>
<comment type="caution">
    <text evidence="6">The sequence shown here is derived from an EMBL/GenBank/DDBJ whole genome shotgun (WGS) entry which is preliminary data.</text>
</comment>
<evidence type="ECO:0000259" key="5">
    <source>
        <dbReference type="PROSITE" id="PS50921"/>
    </source>
</evidence>
<dbReference type="InterPro" id="IPR001789">
    <property type="entry name" value="Sig_transdc_resp-reg_receiver"/>
</dbReference>
<reference evidence="6 7" key="1">
    <citation type="submission" date="2016-09" db="EMBL/GenBank/DDBJ databases">
        <title>Complete genome of Desulfosporosinus sp. OL.</title>
        <authorList>
            <person name="Mardanov A."/>
            <person name="Beletsky A."/>
            <person name="Panova A."/>
            <person name="Karnachuk O."/>
            <person name="Ravin N."/>
        </authorList>
    </citation>
    <scope>NUCLEOTIDE SEQUENCE [LARGE SCALE GENOMIC DNA]</scope>
    <source>
        <strain evidence="6 7">OL</strain>
    </source>
</reference>
<keyword evidence="7" id="KW-1185">Reference proteome</keyword>
<name>A0A1Q8QLV4_9FIRM</name>
<dbReference type="SMART" id="SM00448">
    <property type="entry name" value="REC"/>
    <property type="match status" value="1"/>
</dbReference>
<evidence type="ECO:0000256" key="2">
    <source>
        <dbReference type="ARBA" id="ARBA00024867"/>
    </source>
</evidence>
<dbReference type="PROSITE" id="PS50110">
    <property type="entry name" value="RESPONSE_REGULATORY"/>
    <property type="match status" value="1"/>
</dbReference>
<feature type="modified residue" description="4-aspartylphosphate" evidence="3">
    <location>
        <position position="55"/>
    </location>
</feature>
<dbReference type="RefSeq" id="WP_075366491.1">
    <property type="nucleotide sequence ID" value="NZ_MLBF01000044.1"/>
</dbReference>
<dbReference type="Pfam" id="PF03861">
    <property type="entry name" value="ANTAR"/>
    <property type="match status" value="1"/>
</dbReference>
<dbReference type="AlphaFoldDB" id="A0A1Q8QLV4"/>
<dbReference type="GO" id="GO:0000160">
    <property type="term" value="P:phosphorelay signal transduction system"/>
    <property type="evidence" value="ECO:0007669"/>
    <property type="project" value="InterPro"/>
</dbReference>
<dbReference type="Proteomes" id="UP000186102">
    <property type="component" value="Unassembled WGS sequence"/>
</dbReference>
<dbReference type="InterPro" id="IPR011006">
    <property type="entry name" value="CheY-like_superfamily"/>
</dbReference>
<dbReference type="Gene3D" id="3.40.50.2300">
    <property type="match status" value="1"/>
</dbReference>
<feature type="domain" description="ANTAR" evidence="5">
    <location>
        <begin position="124"/>
        <end position="185"/>
    </location>
</feature>
<evidence type="ECO:0000256" key="1">
    <source>
        <dbReference type="ARBA" id="ARBA00018672"/>
    </source>
</evidence>
<dbReference type="PROSITE" id="PS50921">
    <property type="entry name" value="ANTAR"/>
    <property type="match status" value="1"/>
</dbReference>
<gene>
    <name evidence="6" type="ORF">DSOL_4094</name>
</gene>
<feature type="domain" description="Response regulatory" evidence="4">
    <location>
        <begin position="5"/>
        <end position="118"/>
    </location>
</feature>
<dbReference type="STRING" id="1888891.DSOL_4094"/>
<evidence type="ECO:0000256" key="3">
    <source>
        <dbReference type="PROSITE-ProRule" id="PRU00169"/>
    </source>
</evidence>
<dbReference type="PIRSF" id="PIRSF036382">
    <property type="entry name" value="RR_antiterm"/>
    <property type="match status" value="1"/>
</dbReference>
<dbReference type="InterPro" id="IPR005561">
    <property type="entry name" value="ANTAR"/>
</dbReference>
<dbReference type="InterPro" id="IPR008327">
    <property type="entry name" value="Sig_transdc_resp-reg_antiterm"/>
</dbReference>
<dbReference type="InterPro" id="IPR036388">
    <property type="entry name" value="WH-like_DNA-bd_sf"/>
</dbReference>
<dbReference type="GO" id="GO:0003723">
    <property type="term" value="F:RNA binding"/>
    <property type="evidence" value="ECO:0007669"/>
    <property type="project" value="InterPro"/>
</dbReference>
<dbReference type="Gene3D" id="1.10.10.10">
    <property type="entry name" value="Winged helix-like DNA-binding domain superfamily/Winged helix DNA-binding domain"/>
    <property type="match status" value="1"/>
</dbReference>
<dbReference type="Pfam" id="PF00072">
    <property type="entry name" value="Response_reg"/>
    <property type="match status" value="1"/>
</dbReference>
<dbReference type="OrthoDB" id="9808843at2"/>
<dbReference type="SUPFAM" id="SSF52172">
    <property type="entry name" value="CheY-like"/>
    <property type="match status" value="1"/>
</dbReference>
<dbReference type="PANTHER" id="PTHR43367">
    <property type="match status" value="1"/>
</dbReference>
<protein>
    <recommendedName>
        <fullName evidence="1">Stage 0 sporulation protein A homolog</fullName>
    </recommendedName>
</protein>
<accession>A0A1Q8QLV4</accession>
<evidence type="ECO:0000259" key="4">
    <source>
        <dbReference type="PROSITE" id="PS50110"/>
    </source>
</evidence>
<comment type="function">
    <text evidence="2">May play the central regulatory role in sporulation. It may be an element of the effector pathway responsible for the activation of sporulation genes in response to nutritional stress. Spo0A may act in concert with spo0H (a sigma factor) to control the expression of some genes that are critical to the sporulation process.</text>
</comment>
<dbReference type="EMBL" id="MLBF01000044">
    <property type="protein sequence ID" value="OLN28319.1"/>
    <property type="molecule type" value="Genomic_DNA"/>
</dbReference>
<evidence type="ECO:0000313" key="6">
    <source>
        <dbReference type="EMBL" id="OLN28319.1"/>
    </source>
</evidence>
<proteinExistence type="predicted"/>
<dbReference type="PANTHER" id="PTHR43367:SF1">
    <property type="entry name" value="TWO-COMPONENT RESPONSE REGULATOR-LIKE APRR6-RELATED"/>
    <property type="match status" value="1"/>
</dbReference>